<accession>A0A7S3A4M1</accession>
<evidence type="ECO:0008006" key="5">
    <source>
        <dbReference type="Google" id="ProtNLM"/>
    </source>
</evidence>
<evidence type="ECO:0000313" key="3">
    <source>
        <dbReference type="EMBL" id="CAE0061449.1"/>
    </source>
</evidence>
<organism evidence="3">
    <name type="scientific">Rhodosorus marinus</name>
    <dbReference type="NCBI Taxonomy" id="101924"/>
    <lineage>
        <taxon>Eukaryota</taxon>
        <taxon>Rhodophyta</taxon>
        <taxon>Stylonematophyceae</taxon>
        <taxon>Stylonematales</taxon>
        <taxon>Stylonemataceae</taxon>
        <taxon>Rhodosorus</taxon>
    </lineage>
</organism>
<feature type="transmembrane region" description="Helical" evidence="1">
    <location>
        <begin position="54"/>
        <end position="79"/>
    </location>
</feature>
<reference evidence="3" key="1">
    <citation type="submission" date="2021-01" db="EMBL/GenBank/DDBJ databases">
        <authorList>
            <person name="Corre E."/>
            <person name="Pelletier E."/>
            <person name="Niang G."/>
            <person name="Scheremetjew M."/>
            <person name="Finn R."/>
            <person name="Kale V."/>
            <person name="Holt S."/>
            <person name="Cochrane G."/>
            <person name="Meng A."/>
            <person name="Brown T."/>
            <person name="Cohen L."/>
        </authorList>
    </citation>
    <scope>NUCLEOTIDE SEQUENCE</scope>
    <source>
        <strain evidence="3">CCMP 769</strain>
    </source>
</reference>
<protein>
    <recommendedName>
        <fullName evidence="5">DUF202 domain-containing protein</fullName>
    </recommendedName>
</protein>
<dbReference type="EMBL" id="HBHW01038524">
    <property type="protein sequence ID" value="CAE0061449.1"/>
    <property type="molecule type" value="Transcribed_RNA"/>
</dbReference>
<dbReference type="EMBL" id="HBHW01038527">
    <property type="protein sequence ID" value="CAE0061452.1"/>
    <property type="molecule type" value="Transcribed_RNA"/>
</dbReference>
<proteinExistence type="predicted"/>
<dbReference type="EMBL" id="HBHW01038511">
    <property type="protein sequence ID" value="CAE0061436.1"/>
    <property type="molecule type" value="Transcribed_RNA"/>
</dbReference>
<feature type="transmembrane region" description="Helical" evidence="1">
    <location>
        <begin position="27"/>
        <end position="47"/>
    </location>
</feature>
<name>A0A7S3A4M1_9RHOD</name>
<feature type="transmembrane region" description="Helical" evidence="1">
    <location>
        <begin position="99"/>
        <end position="127"/>
    </location>
</feature>
<dbReference type="AlphaFoldDB" id="A0A7S3A4M1"/>
<gene>
    <name evidence="2" type="ORF">RMAR00112_LOCUS29505</name>
    <name evidence="3" type="ORF">RMAR00112_LOCUS29518</name>
    <name evidence="4" type="ORF">RMAR00112_LOCUS29521</name>
</gene>
<keyword evidence="1" id="KW-0472">Membrane</keyword>
<evidence type="ECO:0000256" key="1">
    <source>
        <dbReference type="SAM" id="Phobius"/>
    </source>
</evidence>
<keyword evidence="1" id="KW-0812">Transmembrane</keyword>
<evidence type="ECO:0000313" key="2">
    <source>
        <dbReference type="EMBL" id="CAE0061436.1"/>
    </source>
</evidence>
<sequence length="131" mass="14476">MSTSRAQLDPIPEIGRVLSLLSNVRTYQSWTLVGIQLFIFSVGYMRLGPLIRPVWLVATGSLFAAVSAIGVFTYAGVSYRRFLAVLRNSSPNRRVLTPAYRAVVVLAVIELVIFLLTIGSMIATLVYRPDD</sequence>
<evidence type="ECO:0000313" key="4">
    <source>
        <dbReference type="EMBL" id="CAE0061452.1"/>
    </source>
</evidence>
<keyword evidence="1" id="KW-1133">Transmembrane helix</keyword>